<protein>
    <submittedName>
        <fullName evidence="1">Uncharacterized protein</fullName>
    </submittedName>
</protein>
<dbReference type="InterPro" id="IPR044846">
    <property type="entry name" value="GH10"/>
</dbReference>
<keyword evidence="2" id="KW-1185">Reference proteome</keyword>
<dbReference type="PANTHER" id="PTHR31490">
    <property type="entry name" value="GLYCOSYL HYDROLASE"/>
    <property type="match status" value="1"/>
</dbReference>
<accession>A0AAW1XZK5</accession>
<dbReference type="AlphaFoldDB" id="A0AAW1XZK5"/>
<comment type="caution">
    <text evidence="1">The sequence shown here is derived from an EMBL/GenBank/DDBJ whole genome shotgun (WGS) entry which is preliminary data.</text>
</comment>
<evidence type="ECO:0000313" key="2">
    <source>
        <dbReference type="Proteomes" id="UP001457282"/>
    </source>
</evidence>
<gene>
    <name evidence="1" type="ORF">M0R45_007619</name>
</gene>
<dbReference type="Gene3D" id="2.60.120.260">
    <property type="entry name" value="Galactose-binding domain-like"/>
    <property type="match status" value="1"/>
</dbReference>
<dbReference type="InterPro" id="IPR017853">
    <property type="entry name" value="GH"/>
</dbReference>
<dbReference type="SUPFAM" id="SSF51445">
    <property type="entry name" value="(Trans)glycosidases"/>
    <property type="match status" value="1"/>
</dbReference>
<evidence type="ECO:0000313" key="1">
    <source>
        <dbReference type="EMBL" id="KAK9941928.1"/>
    </source>
</evidence>
<dbReference type="PANTHER" id="PTHR31490:SF52">
    <property type="entry name" value="ENDO-1,4-BETA-XYLANASE 5-RELATED"/>
    <property type="match status" value="1"/>
</dbReference>
<dbReference type="GO" id="GO:0005975">
    <property type="term" value="P:carbohydrate metabolic process"/>
    <property type="evidence" value="ECO:0007669"/>
    <property type="project" value="InterPro"/>
</dbReference>
<dbReference type="Proteomes" id="UP001457282">
    <property type="component" value="Unassembled WGS sequence"/>
</dbReference>
<dbReference type="GO" id="GO:0004553">
    <property type="term" value="F:hydrolase activity, hydrolyzing O-glycosyl compounds"/>
    <property type="evidence" value="ECO:0007669"/>
    <property type="project" value="InterPro"/>
</dbReference>
<dbReference type="EMBL" id="JBEDUW010000002">
    <property type="protein sequence ID" value="KAK9941928.1"/>
    <property type="molecule type" value="Genomic_DNA"/>
</dbReference>
<name>A0AAW1XZK5_RUBAR</name>
<organism evidence="1 2">
    <name type="scientific">Rubus argutus</name>
    <name type="common">Southern blackberry</name>
    <dbReference type="NCBI Taxonomy" id="59490"/>
    <lineage>
        <taxon>Eukaryota</taxon>
        <taxon>Viridiplantae</taxon>
        <taxon>Streptophyta</taxon>
        <taxon>Embryophyta</taxon>
        <taxon>Tracheophyta</taxon>
        <taxon>Spermatophyta</taxon>
        <taxon>Magnoliopsida</taxon>
        <taxon>eudicotyledons</taxon>
        <taxon>Gunneridae</taxon>
        <taxon>Pentapetalae</taxon>
        <taxon>rosids</taxon>
        <taxon>fabids</taxon>
        <taxon>Rosales</taxon>
        <taxon>Rosaceae</taxon>
        <taxon>Rosoideae</taxon>
        <taxon>Rosoideae incertae sedis</taxon>
        <taxon>Rubus</taxon>
    </lineage>
</organism>
<sequence length="223" mass="25240">MLLEAAQTVLDPPLPGGYVIAEHGCWTLLKGSIVANFTAQVEIRFESQNTTVEIWVDNVSLQPFTKEEWRSHPDNSIDKDSLRIINFVKMVLQHSLAQQLKPGTIIFMNEFNTIEYSHEEKASPVNYKKKLEEILPYRGNANLRAGIDLQGHFSSGQPNVAYMRSGDVVDKLLKEWKSATREISTDDQGFIYRCFLVTNALATLSFKVTKDEPQAIVHVQIDT</sequence>
<reference evidence="1 2" key="1">
    <citation type="journal article" date="2023" name="G3 (Bethesda)">
        <title>A chromosome-length genome assembly and annotation of blackberry (Rubus argutus, cv. 'Hillquist').</title>
        <authorList>
            <person name="Bruna T."/>
            <person name="Aryal R."/>
            <person name="Dudchenko O."/>
            <person name="Sargent D.J."/>
            <person name="Mead D."/>
            <person name="Buti M."/>
            <person name="Cavallini A."/>
            <person name="Hytonen T."/>
            <person name="Andres J."/>
            <person name="Pham M."/>
            <person name="Weisz D."/>
            <person name="Mascagni F."/>
            <person name="Usai G."/>
            <person name="Natali L."/>
            <person name="Bassil N."/>
            <person name="Fernandez G.E."/>
            <person name="Lomsadze A."/>
            <person name="Armour M."/>
            <person name="Olukolu B."/>
            <person name="Poorten T."/>
            <person name="Britton C."/>
            <person name="Davik J."/>
            <person name="Ashrafi H."/>
            <person name="Aiden E.L."/>
            <person name="Borodovsky M."/>
            <person name="Worthington M."/>
        </authorList>
    </citation>
    <scope>NUCLEOTIDE SEQUENCE [LARGE SCALE GENOMIC DNA]</scope>
    <source>
        <strain evidence="1">PI 553951</strain>
    </source>
</reference>
<proteinExistence type="predicted"/>